<evidence type="ECO:0000256" key="1">
    <source>
        <dbReference type="ARBA" id="ARBA00023125"/>
    </source>
</evidence>
<dbReference type="EMBL" id="JBHUFB010000012">
    <property type="protein sequence ID" value="MFD1813617.1"/>
    <property type="molecule type" value="Genomic_DNA"/>
</dbReference>
<evidence type="ECO:0000313" key="5">
    <source>
        <dbReference type="Proteomes" id="UP001597286"/>
    </source>
</evidence>
<evidence type="ECO:0000313" key="4">
    <source>
        <dbReference type="EMBL" id="MFD1813617.1"/>
    </source>
</evidence>
<dbReference type="Gene3D" id="1.10.357.10">
    <property type="entry name" value="Tetracycline Repressor, domain 2"/>
    <property type="match status" value="1"/>
</dbReference>
<evidence type="ECO:0000259" key="3">
    <source>
        <dbReference type="PROSITE" id="PS50977"/>
    </source>
</evidence>
<dbReference type="InterPro" id="IPR036271">
    <property type="entry name" value="Tet_transcr_reg_TetR-rel_C_sf"/>
</dbReference>
<reference evidence="5" key="1">
    <citation type="journal article" date="2019" name="Int. J. Syst. Evol. Microbiol.">
        <title>The Global Catalogue of Microorganisms (GCM) 10K type strain sequencing project: providing services to taxonomists for standard genome sequencing and annotation.</title>
        <authorList>
            <consortium name="The Broad Institute Genomics Platform"/>
            <consortium name="The Broad Institute Genome Sequencing Center for Infectious Disease"/>
            <person name="Wu L."/>
            <person name="Ma J."/>
        </authorList>
    </citation>
    <scope>NUCLEOTIDE SEQUENCE [LARGE SCALE GENOMIC DNA]</scope>
    <source>
        <strain evidence="5">DT72</strain>
    </source>
</reference>
<dbReference type="PANTHER" id="PTHR30055:SF184">
    <property type="entry name" value="HTH-TYPE TRANSCRIPTIONAL REGULATOR ETHR"/>
    <property type="match status" value="1"/>
</dbReference>
<dbReference type="InterPro" id="IPR049397">
    <property type="entry name" value="EthR_C"/>
</dbReference>
<evidence type="ECO:0000256" key="2">
    <source>
        <dbReference type="PROSITE-ProRule" id="PRU00335"/>
    </source>
</evidence>
<accession>A0ABW4P516</accession>
<dbReference type="Pfam" id="PF21313">
    <property type="entry name" value="EthR_C"/>
    <property type="match status" value="1"/>
</dbReference>
<feature type="domain" description="HTH tetR-type" evidence="3">
    <location>
        <begin position="17"/>
        <end position="78"/>
    </location>
</feature>
<dbReference type="PANTHER" id="PTHR30055">
    <property type="entry name" value="HTH-TYPE TRANSCRIPTIONAL REGULATOR RUTR"/>
    <property type="match status" value="1"/>
</dbReference>
<dbReference type="Proteomes" id="UP001597286">
    <property type="component" value="Unassembled WGS sequence"/>
</dbReference>
<protein>
    <submittedName>
        <fullName evidence="4">TetR/AcrR family transcriptional regulator</fullName>
    </submittedName>
</protein>
<dbReference type="Pfam" id="PF00440">
    <property type="entry name" value="TetR_N"/>
    <property type="match status" value="1"/>
</dbReference>
<gene>
    <name evidence="4" type="ORF">ACFSJG_15465</name>
</gene>
<keyword evidence="1 2" id="KW-0238">DNA-binding</keyword>
<organism evidence="4 5">
    <name type="scientific">Rhodococcus gannanensis</name>
    <dbReference type="NCBI Taxonomy" id="1960308"/>
    <lineage>
        <taxon>Bacteria</taxon>
        <taxon>Bacillati</taxon>
        <taxon>Actinomycetota</taxon>
        <taxon>Actinomycetes</taxon>
        <taxon>Mycobacteriales</taxon>
        <taxon>Nocardiaceae</taxon>
        <taxon>Rhodococcus</taxon>
    </lineage>
</organism>
<dbReference type="RefSeq" id="WP_378486120.1">
    <property type="nucleotide sequence ID" value="NZ_JBHUFB010000012.1"/>
</dbReference>
<comment type="caution">
    <text evidence="4">The sequence shown here is derived from an EMBL/GenBank/DDBJ whole genome shotgun (WGS) entry which is preliminary data.</text>
</comment>
<dbReference type="InterPro" id="IPR050109">
    <property type="entry name" value="HTH-type_TetR-like_transc_reg"/>
</dbReference>
<name>A0ABW4P516_9NOCA</name>
<dbReference type="SUPFAM" id="SSF46689">
    <property type="entry name" value="Homeodomain-like"/>
    <property type="match status" value="1"/>
</dbReference>
<dbReference type="Gene3D" id="1.10.10.60">
    <property type="entry name" value="Homeodomain-like"/>
    <property type="match status" value="1"/>
</dbReference>
<dbReference type="SUPFAM" id="SSF48498">
    <property type="entry name" value="Tetracyclin repressor-like, C-terminal domain"/>
    <property type="match status" value="1"/>
</dbReference>
<dbReference type="InterPro" id="IPR009057">
    <property type="entry name" value="Homeodomain-like_sf"/>
</dbReference>
<keyword evidence="5" id="KW-1185">Reference proteome</keyword>
<sequence length="211" mass="23426">MGSVTRSDGVAARERRVEVTERVLTAVEELLAGGERYTEIPVMRIAERSGMSRTNFYQYFPNKSEVLVHVAEVASAAFFDAPARWFADDSALDQGLPGVERVIREMVAGFREHWTVMRALGELAAYDSEVAAFWFGRINGFIEVAASHVECWREQGRVDPAVGPESVAAVTWMVERAVTQHVLHPNGAVTDEGLVRALARTIWLTFSQGSR</sequence>
<dbReference type="InterPro" id="IPR001647">
    <property type="entry name" value="HTH_TetR"/>
</dbReference>
<proteinExistence type="predicted"/>
<feature type="DNA-binding region" description="H-T-H motif" evidence="2">
    <location>
        <begin position="41"/>
        <end position="60"/>
    </location>
</feature>
<dbReference type="PROSITE" id="PS50977">
    <property type="entry name" value="HTH_TETR_2"/>
    <property type="match status" value="1"/>
</dbReference>